<dbReference type="Proteomes" id="UP000323502">
    <property type="component" value="Unassembled WGS sequence"/>
</dbReference>
<dbReference type="AlphaFoldDB" id="A0A1G7S0R2"/>
<dbReference type="InterPro" id="IPR036501">
    <property type="entry name" value="Inhibitor_vert_lysozyme_sf"/>
</dbReference>
<dbReference type="Gene3D" id="3.40.1420.10">
    <property type="entry name" value="Inhibitor of vertebrate lysozyme"/>
    <property type="match status" value="1"/>
</dbReference>
<feature type="region of interest" description="Disordered" evidence="1">
    <location>
        <begin position="157"/>
        <end position="177"/>
    </location>
</feature>
<dbReference type="EMBL" id="WSUT01000005">
    <property type="protein sequence ID" value="MWC43328.1"/>
    <property type="molecule type" value="Genomic_DNA"/>
</dbReference>
<proteinExistence type="predicted"/>
<accession>A0A1G7S0R2</accession>
<dbReference type="PROSITE" id="PS51257">
    <property type="entry name" value="PROKAR_LIPOPROTEIN"/>
    <property type="match status" value="1"/>
</dbReference>
<feature type="chain" id="PRO_5036307370" description="Inhibitor of vertebrate lysozyme (Ivy)" evidence="2">
    <location>
        <begin position="22"/>
        <end position="177"/>
    </location>
</feature>
<dbReference type="OrthoDB" id="7204430at2"/>
<evidence type="ECO:0000313" key="3">
    <source>
        <dbReference type="EMBL" id="MWC43328.1"/>
    </source>
</evidence>
<dbReference type="Proteomes" id="UP000436801">
    <property type="component" value="Unassembled WGS sequence"/>
</dbReference>
<reference evidence="3 6" key="2">
    <citation type="submission" date="2019-12" db="EMBL/GenBank/DDBJ databases">
        <authorList>
            <person name="Zheng J."/>
        </authorList>
    </citation>
    <scope>NUCLEOTIDE SEQUENCE [LARGE SCALE GENOMIC DNA]</scope>
    <source>
        <strain evidence="3 6">DSM 27347</strain>
    </source>
</reference>
<evidence type="ECO:0000256" key="2">
    <source>
        <dbReference type="SAM" id="SignalP"/>
    </source>
</evidence>
<keyword evidence="5" id="KW-1185">Reference proteome</keyword>
<reference evidence="4 5" key="1">
    <citation type="submission" date="2016-10" db="EMBL/GenBank/DDBJ databases">
        <authorList>
            <person name="Varghese N."/>
            <person name="Submissions S."/>
        </authorList>
    </citation>
    <scope>NUCLEOTIDE SEQUENCE [LARGE SCALE GENOMIC DNA]</scope>
    <source>
        <strain evidence="4 5">S7-754</strain>
    </source>
</reference>
<gene>
    <name evidence="3" type="ORF">GQR91_06620</name>
    <name evidence="4" type="ORF">SAMN05216557_11719</name>
</gene>
<dbReference type="EMBL" id="FNBI01000017">
    <property type="protein sequence ID" value="SDG16613.1"/>
    <property type="molecule type" value="Genomic_DNA"/>
</dbReference>
<evidence type="ECO:0000313" key="4">
    <source>
        <dbReference type="EMBL" id="SDG16613.1"/>
    </source>
</evidence>
<evidence type="ECO:0000313" key="6">
    <source>
        <dbReference type="Proteomes" id="UP000436801"/>
    </source>
</evidence>
<sequence>MRHASLPRSSAAILLAALALAGCGGGGTSEDADREAVAANFTPPTTARPTPLPGQEHGQPLTAYVGHYPADAVSGVTFYNRTEVADALNRAVGDQAVRRQIVATDAVTTPIVLTGGRLLAHGCEPHNCGDNNWTFLVTPDGEKAEACHHNADTMGNTSRWYRGAAPETRPGDCPQGS</sequence>
<evidence type="ECO:0008006" key="7">
    <source>
        <dbReference type="Google" id="ProtNLM"/>
    </source>
</evidence>
<evidence type="ECO:0000256" key="1">
    <source>
        <dbReference type="SAM" id="MobiDB-lite"/>
    </source>
</evidence>
<keyword evidence="2" id="KW-0732">Signal</keyword>
<name>A0A1G7S0R2_9SPHN</name>
<protein>
    <recommendedName>
        <fullName evidence="7">Inhibitor of vertebrate lysozyme (Ivy)</fullName>
    </recommendedName>
</protein>
<evidence type="ECO:0000313" key="5">
    <source>
        <dbReference type="Proteomes" id="UP000323502"/>
    </source>
</evidence>
<dbReference type="RefSeq" id="WP_149683614.1">
    <property type="nucleotide sequence ID" value="NZ_FNBI01000017.1"/>
</dbReference>
<organism evidence="4 5">
    <name type="scientific">Sphingomonas carotinifaciens</name>
    <dbReference type="NCBI Taxonomy" id="1166323"/>
    <lineage>
        <taxon>Bacteria</taxon>
        <taxon>Pseudomonadati</taxon>
        <taxon>Pseudomonadota</taxon>
        <taxon>Alphaproteobacteria</taxon>
        <taxon>Sphingomonadales</taxon>
        <taxon>Sphingomonadaceae</taxon>
        <taxon>Sphingomonas</taxon>
    </lineage>
</organism>
<feature type="signal peptide" evidence="2">
    <location>
        <begin position="1"/>
        <end position="21"/>
    </location>
</feature>